<dbReference type="EMBL" id="AP017369">
    <property type="protein sequence ID" value="BAU96255.1"/>
    <property type="molecule type" value="Genomic_DNA"/>
</dbReference>
<sequence>MTAKAHRNEPTTILHTPGQLLANIPGILGFYPSESIVFACMFNEGEETTLTLGPVMRLDIGDIRLLPDVAKAMDSFKPTLIFAFIISKALPPHVLDDTLDQLYESAERGTINITGCWYTKEIISSEPYMLCFGPEPEALEADDHGISEWEYGRISPITSAVATKRMLQEGQLPELSRFEAYALFEQKNPHLSAARLKKMKKEAYELAETIEHKINADDSGQHFLTSLDVFTHALEFVKANYFDASSGAENFDELLKETDILHTAATYMSKSFLRDAILHLCVDFPRESALLLRATACTFNGELRSNALSLYALSVIAMGLAMKAAPALEVSIQTTPRHNLSNLLREGLFNGQSTKLIDACLRGNQQLRDYHVPASVTEVNDESKPQS</sequence>
<gene>
    <name evidence="1" type="ORF">N24_1993</name>
</gene>
<dbReference type="InterPro" id="IPR025447">
    <property type="entry name" value="DUF4192"/>
</dbReference>
<keyword evidence="2" id="KW-1185">Reference proteome</keyword>
<organism evidence="1 2">
    <name type="scientific">Corynebacterium suranareeae</name>
    <dbReference type="NCBI Taxonomy" id="2506452"/>
    <lineage>
        <taxon>Bacteria</taxon>
        <taxon>Bacillati</taxon>
        <taxon>Actinomycetota</taxon>
        <taxon>Actinomycetes</taxon>
        <taxon>Mycobacteriales</taxon>
        <taxon>Corynebacteriaceae</taxon>
        <taxon>Corynebacterium</taxon>
    </lineage>
</organism>
<dbReference type="Proteomes" id="UP000218244">
    <property type="component" value="Chromosome"/>
</dbReference>
<evidence type="ECO:0000313" key="2">
    <source>
        <dbReference type="Proteomes" id="UP000218244"/>
    </source>
</evidence>
<evidence type="ECO:0000313" key="1">
    <source>
        <dbReference type="EMBL" id="BAU96255.1"/>
    </source>
</evidence>
<dbReference type="KEGG" id="csur:N24_1993"/>
<dbReference type="Pfam" id="PF13830">
    <property type="entry name" value="DUF4192"/>
    <property type="match status" value="1"/>
</dbReference>
<proteinExistence type="predicted"/>
<dbReference type="AlphaFoldDB" id="A0A160PRP9"/>
<protein>
    <recommendedName>
        <fullName evidence="3">DUF4192 domain-containing protein</fullName>
    </recommendedName>
</protein>
<name>A0A160PRP9_9CORY</name>
<evidence type="ECO:0008006" key="3">
    <source>
        <dbReference type="Google" id="ProtNLM"/>
    </source>
</evidence>
<dbReference type="RefSeq" id="WP_231910978.1">
    <property type="nucleotide sequence ID" value="NZ_AP017369.1"/>
</dbReference>
<reference evidence="1 2" key="1">
    <citation type="submission" date="2016-02" db="EMBL/GenBank/DDBJ databases">
        <title>Corynebacterium glutamicum N24 whole genome sequencing project.</title>
        <authorList>
            <person name="Matsutani M."/>
            <person name="Nangtapong N."/>
            <person name="Yakushi T."/>
            <person name="Matsushita K."/>
        </authorList>
    </citation>
    <scope>NUCLEOTIDE SEQUENCE [LARGE SCALE GENOMIC DNA]</scope>
    <source>
        <strain evidence="1 2">N24</strain>
    </source>
</reference>
<accession>A0A160PRP9</accession>